<sequence length="138" mass="15062">MATETSSLARRWFEEVWVQRRAETIDELVDADSVCHGDDGPVQGPDGFKQQFYEPMVAAFPDLQVQVEAVIAEGDQAVVRWSAVGTHSGDGLGFPATGEAASFRGLTWMQVRDGRLGVGWQSSNIPEVLRTLAEKANP</sequence>
<evidence type="ECO:0000313" key="1">
    <source>
        <dbReference type="EMBL" id="QDT17939.1"/>
    </source>
</evidence>
<reference evidence="1 2" key="1">
    <citation type="submission" date="2019-02" db="EMBL/GenBank/DDBJ databases">
        <title>Deep-cultivation of Planctomycetes and their phenomic and genomic characterization uncovers novel biology.</title>
        <authorList>
            <person name="Wiegand S."/>
            <person name="Jogler M."/>
            <person name="Boedeker C."/>
            <person name="Pinto D."/>
            <person name="Vollmers J."/>
            <person name="Rivas-Marin E."/>
            <person name="Kohn T."/>
            <person name="Peeters S.H."/>
            <person name="Heuer A."/>
            <person name="Rast P."/>
            <person name="Oberbeckmann S."/>
            <person name="Bunk B."/>
            <person name="Jeske O."/>
            <person name="Meyerdierks A."/>
            <person name="Storesund J.E."/>
            <person name="Kallscheuer N."/>
            <person name="Luecker S."/>
            <person name="Lage O.M."/>
            <person name="Pohl T."/>
            <person name="Merkel B.J."/>
            <person name="Hornburger P."/>
            <person name="Mueller R.-W."/>
            <person name="Bruemmer F."/>
            <person name="Labrenz M."/>
            <person name="Spormann A.M."/>
            <person name="Op den Camp H."/>
            <person name="Overmann J."/>
            <person name="Amann R."/>
            <person name="Jetten M.S.M."/>
            <person name="Mascher T."/>
            <person name="Medema M.H."/>
            <person name="Devos D.P."/>
            <person name="Kaster A.-K."/>
            <person name="Ovreas L."/>
            <person name="Rohde M."/>
            <person name="Galperin M.Y."/>
            <person name="Jogler C."/>
        </authorList>
    </citation>
    <scope>NUCLEOTIDE SEQUENCE [LARGE SCALE GENOMIC DNA]</scope>
    <source>
        <strain evidence="1 2">CA12</strain>
    </source>
</reference>
<dbReference type="PANTHER" id="PTHR38436:SF1">
    <property type="entry name" value="ESTER CYCLASE"/>
    <property type="match status" value="1"/>
</dbReference>
<organism evidence="1 2">
    <name type="scientific">Alienimonas californiensis</name>
    <dbReference type="NCBI Taxonomy" id="2527989"/>
    <lineage>
        <taxon>Bacteria</taxon>
        <taxon>Pseudomonadati</taxon>
        <taxon>Planctomycetota</taxon>
        <taxon>Planctomycetia</taxon>
        <taxon>Planctomycetales</taxon>
        <taxon>Planctomycetaceae</taxon>
        <taxon>Alienimonas</taxon>
    </lineage>
</organism>
<name>A0A517PEY3_9PLAN</name>
<evidence type="ECO:0000313" key="2">
    <source>
        <dbReference type="Proteomes" id="UP000318741"/>
    </source>
</evidence>
<dbReference type="OrthoDB" id="9182871at2"/>
<proteinExistence type="predicted"/>
<dbReference type="GO" id="GO:0030638">
    <property type="term" value="P:polyketide metabolic process"/>
    <property type="evidence" value="ECO:0007669"/>
    <property type="project" value="InterPro"/>
</dbReference>
<protein>
    <submittedName>
        <fullName evidence="1">SnoaL-like polyketide cyclase</fullName>
    </submittedName>
</protein>
<dbReference type="PANTHER" id="PTHR38436">
    <property type="entry name" value="POLYKETIDE CYCLASE SNOAL-LIKE DOMAIN"/>
    <property type="match status" value="1"/>
</dbReference>
<dbReference type="RefSeq" id="WP_145360931.1">
    <property type="nucleotide sequence ID" value="NZ_CP036265.1"/>
</dbReference>
<dbReference type="Proteomes" id="UP000318741">
    <property type="component" value="Chromosome"/>
</dbReference>
<dbReference type="SUPFAM" id="SSF54427">
    <property type="entry name" value="NTF2-like"/>
    <property type="match status" value="1"/>
</dbReference>
<accession>A0A517PEY3</accession>
<gene>
    <name evidence="1" type="ORF">CA12_40770</name>
</gene>
<dbReference type="InterPro" id="IPR032710">
    <property type="entry name" value="NTF2-like_dom_sf"/>
</dbReference>
<dbReference type="Pfam" id="PF07366">
    <property type="entry name" value="SnoaL"/>
    <property type="match status" value="1"/>
</dbReference>
<keyword evidence="2" id="KW-1185">Reference proteome</keyword>
<dbReference type="Gene3D" id="3.10.450.50">
    <property type="match status" value="1"/>
</dbReference>
<dbReference type="EMBL" id="CP036265">
    <property type="protein sequence ID" value="QDT17939.1"/>
    <property type="molecule type" value="Genomic_DNA"/>
</dbReference>
<dbReference type="InterPro" id="IPR009959">
    <property type="entry name" value="Cyclase_SnoaL-like"/>
</dbReference>
<dbReference type="KEGG" id="acaf:CA12_40770"/>
<dbReference type="AlphaFoldDB" id="A0A517PEY3"/>